<proteinExistence type="predicted"/>
<evidence type="ECO:0000256" key="1">
    <source>
        <dbReference type="SAM" id="MobiDB-lite"/>
    </source>
</evidence>
<gene>
    <name evidence="2" type="ORF">ACFO3I_12630</name>
</gene>
<evidence type="ECO:0008006" key="4">
    <source>
        <dbReference type="Google" id="ProtNLM"/>
    </source>
</evidence>
<keyword evidence="3" id="KW-1185">Reference proteome</keyword>
<comment type="caution">
    <text evidence="2">The sequence shown here is derived from an EMBL/GenBank/DDBJ whole genome shotgun (WGS) entry which is preliminary data.</text>
</comment>
<reference evidence="3" key="1">
    <citation type="journal article" date="2019" name="Int. J. Syst. Evol. Microbiol.">
        <title>The Global Catalogue of Microorganisms (GCM) 10K type strain sequencing project: providing services to taxonomists for standard genome sequencing and annotation.</title>
        <authorList>
            <consortium name="The Broad Institute Genomics Platform"/>
            <consortium name="The Broad Institute Genome Sequencing Center for Infectious Disease"/>
            <person name="Wu L."/>
            <person name="Ma J."/>
        </authorList>
    </citation>
    <scope>NUCLEOTIDE SEQUENCE [LARGE SCALE GENOMIC DNA]</scope>
    <source>
        <strain evidence="3">DT28</strain>
    </source>
</reference>
<dbReference type="EMBL" id="JBHSGB010000010">
    <property type="protein sequence ID" value="MFC4655853.1"/>
    <property type="molecule type" value="Genomic_DNA"/>
</dbReference>
<organism evidence="2 3">
    <name type="scientific">Rheinheimera marina</name>
    <dbReference type="NCBI Taxonomy" id="1774958"/>
    <lineage>
        <taxon>Bacteria</taxon>
        <taxon>Pseudomonadati</taxon>
        <taxon>Pseudomonadota</taxon>
        <taxon>Gammaproteobacteria</taxon>
        <taxon>Chromatiales</taxon>
        <taxon>Chromatiaceae</taxon>
        <taxon>Rheinheimera</taxon>
    </lineage>
</organism>
<feature type="region of interest" description="Disordered" evidence="1">
    <location>
        <begin position="87"/>
        <end position="115"/>
    </location>
</feature>
<evidence type="ECO:0000313" key="3">
    <source>
        <dbReference type="Proteomes" id="UP001595962"/>
    </source>
</evidence>
<dbReference type="Proteomes" id="UP001595962">
    <property type="component" value="Unassembled WGS sequence"/>
</dbReference>
<evidence type="ECO:0000313" key="2">
    <source>
        <dbReference type="EMBL" id="MFC4655853.1"/>
    </source>
</evidence>
<accession>A0ABV9JNL4</accession>
<sequence>MAAKAVQAEPTAPQLAFFNQLSALCGQSFIGKVVEDNQPSPAFSGEMLMHVRDCSASEIQIPFVVGENRSRTWIISKTADGLRLKHQHKHQDGTDDVSTLYGGDTVSEGSAQHQSFPADAYSKDLFLRTSMPQSTGNTWHLYLYPQDRFSYRLSREGREFRVDFDLTKPVATPAAAWGAEKNSI</sequence>
<dbReference type="RefSeq" id="WP_377334340.1">
    <property type="nucleotide sequence ID" value="NZ_JBHSGB010000010.1"/>
</dbReference>
<protein>
    <recommendedName>
        <fullName evidence="4">Secreted protein</fullName>
    </recommendedName>
</protein>
<name>A0ABV9JNL4_9GAMM</name>